<dbReference type="InterPro" id="IPR001647">
    <property type="entry name" value="HTH_TetR"/>
</dbReference>
<dbReference type="Gene3D" id="1.10.10.60">
    <property type="entry name" value="Homeodomain-like"/>
    <property type="match status" value="1"/>
</dbReference>
<proteinExistence type="predicted"/>
<evidence type="ECO:0000256" key="3">
    <source>
        <dbReference type="ARBA" id="ARBA00023163"/>
    </source>
</evidence>
<dbReference type="AlphaFoldDB" id="D2DXP6"/>
<dbReference type="PANTHER" id="PTHR30055:SF234">
    <property type="entry name" value="HTH-TYPE TRANSCRIPTIONAL REGULATOR BETI"/>
    <property type="match status" value="1"/>
</dbReference>
<keyword evidence="3" id="KW-0804">Transcription</keyword>
<dbReference type="GO" id="GO:0003700">
    <property type="term" value="F:DNA-binding transcription factor activity"/>
    <property type="evidence" value="ECO:0007669"/>
    <property type="project" value="TreeGrafter"/>
</dbReference>
<dbReference type="GO" id="GO:0000976">
    <property type="term" value="F:transcription cis-regulatory region binding"/>
    <property type="evidence" value="ECO:0007669"/>
    <property type="project" value="TreeGrafter"/>
</dbReference>
<organism evidence="6">
    <name type="scientific">uncultured Verrucomicrobiota bacterium</name>
    <dbReference type="NCBI Taxonomy" id="156588"/>
    <lineage>
        <taxon>Bacteria</taxon>
        <taxon>Pseudomonadati</taxon>
        <taxon>Verrucomicrobiota</taxon>
        <taxon>environmental samples</taxon>
    </lineage>
</organism>
<dbReference type="InterPro" id="IPR009057">
    <property type="entry name" value="Homeodomain-like_sf"/>
</dbReference>
<dbReference type="PANTHER" id="PTHR30055">
    <property type="entry name" value="HTH-TYPE TRANSCRIPTIONAL REGULATOR RUTR"/>
    <property type="match status" value="1"/>
</dbReference>
<dbReference type="EMBL" id="FJ872372">
    <property type="protein sequence ID" value="ACO70869.1"/>
    <property type="molecule type" value="Genomic_DNA"/>
</dbReference>
<dbReference type="SUPFAM" id="SSF46689">
    <property type="entry name" value="Homeodomain-like"/>
    <property type="match status" value="1"/>
</dbReference>
<evidence type="ECO:0000256" key="4">
    <source>
        <dbReference type="PROSITE-ProRule" id="PRU00335"/>
    </source>
</evidence>
<dbReference type="InterPro" id="IPR050109">
    <property type="entry name" value="HTH-type_TetR-like_transc_reg"/>
</dbReference>
<dbReference type="InterPro" id="IPR011075">
    <property type="entry name" value="TetR_C"/>
</dbReference>
<feature type="DNA-binding region" description="H-T-H motif" evidence="4">
    <location>
        <begin position="33"/>
        <end position="52"/>
    </location>
</feature>
<feature type="domain" description="HTH tetR-type" evidence="5">
    <location>
        <begin position="10"/>
        <end position="70"/>
    </location>
</feature>
<keyword evidence="1" id="KW-0805">Transcription regulation</keyword>
<evidence type="ECO:0000259" key="5">
    <source>
        <dbReference type="PROSITE" id="PS50977"/>
    </source>
</evidence>
<dbReference type="PRINTS" id="PR00455">
    <property type="entry name" value="HTHTETR"/>
</dbReference>
<protein>
    <submittedName>
        <fullName evidence="6">Transcriptional regulator TetR family</fullName>
    </submittedName>
</protein>
<evidence type="ECO:0000313" key="6">
    <source>
        <dbReference type="EMBL" id="ACO70869.1"/>
    </source>
</evidence>
<reference evidence="6" key="1">
    <citation type="journal article" date="2010" name="FEMS Microbiol. Ecol.">
        <title>Phylogenetic and metagenomic analysis of Verrucomicrobia in former agricultural grassland soil.</title>
        <authorList>
            <person name="Kielak A."/>
            <person name="Rodrigues J.L.M."/>
            <person name="Kuramae E.E."/>
            <person name="Chain P.S.G."/>
            <person name="van Veen J.A."/>
            <person name="Kowalchuk G.A."/>
        </authorList>
    </citation>
    <scope>NUCLEOTIDE SEQUENCE</scope>
</reference>
<accession>D2DXP6</accession>
<keyword evidence="2 4" id="KW-0238">DNA-binding</keyword>
<dbReference type="Pfam" id="PF16859">
    <property type="entry name" value="TetR_C_11"/>
    <property type="match status" value="1"/>
</dbReference>
<evidence type="ECO:0000256" key="2">
    <source>
        <dbReference type="ARBA" id="ARBA00023125"/>
    </source>
</evidence>
<sequence length="211" mass="23192">MTTAGAASSSTTRQRLLDAAFSVCAQRGLHAATTREIADAAKVNEVTLFRHFGSKEKLIAALFERSVSAQIQSLSDSESDGDDLARDLLRYARKFNQMLFEHEPLIRTLIGEAHRYPEAAREVIQDSVKPMRRRLIAYLRAAQEAGAVRTGLKLAPAVDAFTGMLLSGMLRRTGNPKCLEYAHESFLMTCVELFVCGISAPQPKAKSAHPK</sequence>
<dbReference type="Gene3D" id="1.10.357.10">
    <property type="entry name" value="Tetracycline Repressor, domain 2"/>
    <property type="match status" value="1"/>
</dbReference>
<dbReference type="SUPFAM" id="SSF48498">
    <property type="entry name" value="Tetracyclin repressor-like, C-terminal domain"/>
    <property type="match status" value="1"/>
</dbReference>
<evidence type="ECO:0000256" key="1">
    <source>
        <dbReference type="ARBA" id="ARBA00023015"/>
    </source>
</evidence>
<dbReference type="Pfam" id="PF00440">
    <property type="entry name" value="TetR_N"/>
    <property type="match status" value="1"/>
</dbReference>
<dbReference type="InterPro" id="IPR036271">
    <property type="entry name" value="Tet_transcr_reg_TetR-rel_C_sf"/>
</dbReference>
<name>D2DXP6_9BACT</name>
<dbReference type="PROSITE" id="PS50977">
    <property type="entry name" value="HTH_TETR_2"/>
    <property type="match status" value="1"/>
</dbReference>